<name>A0A546XXS1_AGRTU</name>
<proteinExistence type="predicted"/>
<evidence type="ECO:0000256" key="1">
    <source>
        <dbReference type="SAM" id="Phobius"/>
    </source>
</evidence>
<accession>A0A546XXS1</accession>
<protein>
    <submittedName>
        <fullName evidence="2">Uncharacterized protein</fullName>
    </submittedName>
</protein>
<keyword evidence="1" id="KW-0812">Transmembrane</keyword>
<dbReference type="AlphaFoldDB" id="A0A546XXS1"/>
<keyword evidence="1" id="KW-1133">Transmembrane helix</keyword>
<evidence type="ECO:0000313" key="2">
    <source>
        <dbReference type="EMBL" id="TRB05550.1"/>
    </source>
</evidence>
<comment type="caution">
    <text evidence="2">The sequence shown here is derived from an EMBL/GenBank/DDBJ whole genome shotgun (WGS) entry which is preliminary data.</text>
</comment>
<keyword evidence="1" id="KW-0472">Membrane</keyword>
<dbReference type="RefSeq" id="WP_142857993.1">
    <property type="nucleotide sequence ID" value="NZ_SGOE01000004.1"/>
</dbReference>
<dbReference type="Proteomes" id="UP000317023">
    <property type="component" value="Unassembled WGS sequence"/>
</dbReference>
<gene>
    <name evidence="2" type="ORF">EXN61_17240</name>
</gene>
<evidence type="ECO:0000313" key="3">
    <source>
        <dbReference type="Proteomes" id="UP000317023"/>
    </source>
</evidence>
<sequence length="101" mass="10989">MRSVTVFLFATTVVAFILGAVWYLSPLALGFSEWPSDPARRNLILGLYDISYRAGIPVLIVAQILAIAMRIRGHQRAALIIPSFSLGLFSLCAGTVLVLLN</sequence>
<organism evidence="2 3">
    <name type="scientific">Agrobacterium tumefaciens</name>
    <dbReference type="NCBI Taxonomy" id="358"/>
    <lineage>
        <taxon>Bacteria</taxon>
        <taxon>Pseudomonadati</taxon>
        <taxon>Pseudomonadota</taxon>
        <taxon>Alphaproteobacteria</taxon>
        <taxon>Hyphomicrobiales</taxon>
        <taxon>Rhizobiaceae</taxon>
        <taxon>Rhizobium/Agrobacterium group</taxon>
        <taxon>Agrobacterium</taxon>
        <taxon>Agrobacterium tumefaciens complex</taxon>
    </lineage>
</organism>
<dbReference type="EMBL" id="SGOE01000004">
    <property type="protein sequence ID" value="TRB05550.1"/>
    <property type="molecule type" value="Genomic_DNA"/>
</dbReference>
<feature type="transmembrane region" description="Helical" evidence="1">
    <location>
        <begin position="78"/>
        <end position="100"/>
    </location>
</feature>
<reference evidence="2 3" key="1">
    <citation type="journal article" date="2019" name="Appl. Microbiol. Biotechnol.">
        <title>Differential efficiency of wild type rhizogenic strains for rol gene transformation of plants.</title>
        <authorList>
            <person name="Desmet S."/>
            <person name="De Keyser E."/>
            <person name="Van Vaerenbergh J."/>
            <person name="Baeyen S."/>
            <person name="Van Huylenbroeck J."/>
            <person name="Geelen D."/>
            <person name="Dhooghe E."/>
        </authorList>
    </citation>
    <scope>NUCLEOTIDE SEQUENCE [LARGE SCALE GENOMIC DNA]</scope>
    <source>
        <strain evidence="2 3">MAFF210266</strain>
    </source>
</reference>
<feature type="transmembrane region" description="Helical" evidence="1">
    <location>
        <begin position="54"/>
        <end position="71"/>
    </location>
</feature>